<dbReference type="InterPro" id="IPR041465">
    <property type="entry name" value="SfsA_N"/>
</dbReference>
<evidence type="ECO:0000256" key="1">
    <source>
        <dbReference type="HAMAP-Rule" id="MF_00095"/>
    </source>
</evidence>
<dbReference type="AlphaFoldDB" id="Q1YQJ5"/>
<dbReference type="InterPro" id="IPR040452">
    <property type="entry name" value="SfsA_C"/>
</dbReference>
<dbReference type="GO" id="GO:0003677">
    <property type="term" value="F:DNA binding"/>
    <property type="evidence" value="ECO:0007669"/>
    <property type="project" value="InterPro"/>
</dbReference>
<keyword evidence="5" id="KW-1185">Reference proteome</keyword>
<dbReference type="InterPro" id="IPR005224">
    <property type="entry name" value="SfsA"/>
</dbReference>
<dbReference type="Pfam" id="PF03749">
    <property type="entry name" value="SfsA"/>
    <property type="match status" value="1"/>
</dbReference>
<sequence>MDITPKLLSGTFIKRYKRFFTDIYTADGHVITLHCPNTGSMKNCQVEGSPCWYSLSNNPKRKLAGTLEVVTTSFGNLAGVNTGRPNHLVREAIENGLIPELRGYASLRTEVRYGEEKSRIDLLLEDGEDGKGDGSESGTQRAQCYVEVKNVTLDCGDGHAQFPDSVTTRGSKHLRELMAMVAEGHRAVLFFCVQLNGVTEVSVAGHIDPVYAETLTAAIAAGVEVIVWQADMTHGCISLQRPLQLAL</sequence>
<dbReference type="HAMAP" id="MF_00095">
    <property type="entry name" value="SfsA"/>
    <property type="match status" value="1"/>
</dbReference>
<dbReference type="Gene3D" id="2.40.50.580">
    <property type="match status" value="1"/>
</dbReference>
<protein>
    <recommendedName>
        <fullName evidence="1">Sugar fermentation stimulation protein homolog</fullName>
    </recommendedName>
</protein>
<evidence type="ECO:0000313" key="5">
    <source>
        <dbReference type="Proteomes" id="UP000005555"/>
    </source>
</evidence>
<organism evidence="4 5">
    <name type="scientific">gamma proteobacterium HTCC2207</name>
    <dbReference type="NCBI Taxonomy" id="314287"/>
    <lineage>
        <taxon>Bacteria</taxon>
        <taxon>Pseudomonadati</taxon>
        <taxon>Pseudomonadota</taxon>
        <taxon>Gammaproteobacteria</taxon>
        <taxon>Cellvibrionales</taxon>
        <taxon>Porticoccaceae</taxon>
        <taxon>SAR92 clade</taxon>
    </lineage>
</organism>
<name>Q1YQJ5_9GAMM</name>
<feature type="domain" description="SfsA N-terminal OB" evidence="3">
    <location>
        <begin position="13"/>
        <end position="79"/>
    </location>
</feature>
<proteinExistence type="inferred from homology"/>
<dbReference type="NCBIfam" id="TIGR00230">
    <property type="entry name" value="sfsA"/>
    <property type="match status" value="1"/>
</dbReference>
<dbReference type="Proteomes" id="UP000005555">
    <property type="component" value="Unassembled WGS sequence"/>
</dbReference>
<evidence type="ECO:0000259" key="2">
    <source>
        <dbReference type="Pfam" id="PF03749"/>
    </source>
</evidence>
<dbReference type="Gene3D" id="3.40.1350.60">
    <property type="match status" value="1"/>
</dbReference>
<evidence type="ECO:0000313" key="4">
    <source>
        <dbReference type="EMBL" id="EAS46566.1"/>
    </source>
</evidence>
<accession>Q1YQJ5</accession>
<dbReference type="HOGENOM" id="CLU_052299_2_0_6"/>
<dbReference type="Pfam" id="PF17746">
    <property type="entry name" value="SfsA_N"/>
    <property type="match status" value="1"/>
</dbReference>
<dbReference type="PANTHER" id="PTHR30545:SF2">
    <property type="entry name" value="SUGAR FERMENTATION STIMULATION PROTEIN A"/>
    <property type="match status" value="1"/>
</dbReference>
<gene>
    <name evidence="1" type="primary">sfsA</name>
    <name evidence="4" type="ORF">GB2207_06928</name>
</gene>
<dbReference type="CDD" id="cd22359">
    <property type="entry name" value="SfsA-like_bacterial"/>
    <property type="match status" value="1"/>
</dbReference>
<evidence type="ECO:0000259" key="3">
    <source>
        <dbReference type="Pfam" id="PF17746"/>
    </source>
</evidence>
<dbReference type="OrthoDB" id="9802365at2"/>
<dbReference type="EMBL" id="AAPI01000006">
    <property type="protein sequence ID" value="EAS46566.1"/>
    <property type="molecule type" value="Genomic_DNA"/>
</dbReference>
<comment type="caution">
    <text evidence="4">The sequence shown here is derived from an EMBL/GenBank/DDBJ whole genome shotgun (WGS) entry which is preliminary data.</text>
</comment>
<comment type="similarity">
    <text evidence="1">Belongs to the SfsA family.</text>
</comment>
<dbReference type="PANTHER" id="PTHR30545">
    <property type="entry name" value="SUGAR FERMENTATION STIMULATION PROTEIN A"/>
    <property type="match status" value="1"/>
</dbReference>
<feature type="domain" description="Sugar fermentation stimulation protein C-terminal" evidence="2">
    <location>
        <begin position="84"/>
        <end position="233"/>
    </location>
</feature>
<dbReference type="STRING" id="314287.GB2207_06928"/>
<reference evidence="4 5" key="1">
    <citation type="submission" date="2006-03" db="EMBL/GenBank/DDBJ databases">
        <authorList>
            <person name="Giovannoni S.J."/>
            <person name="Cho J.-C."/>
            <person name="Ferriera S."/>
            <person name="Johnson J."/>
            <person name="Kravitz S."/>
            <person name="Halpern A."/>
            <person name="Remington K."/>
            <person name="Beeson K."/>
            <person name="Tran B."/>
            <person name="Rogers Y.-H."/>
            <person name="Friedman R."/>
            <person name="Venter J.C."/>
        </authorList>
    </citation>
    <scope>NUCLEOTIDE SEQUENCE [LARGE SCALE GENOMIC DNA]</scope>
    <source>
        <strain evidence="4 5">HTCC2207</strain>
    </source>
</reference>
<dbReference type="eggNOG" id="COG1489">
    <property type="taxonomic scope" value="Bacteria"/>
</dbReference>